<evidence type="ECO:0000313" key="2">
    <source>
        <dbReference type="EMBL" id="KAK4037080.1"/>
    </source>
</evidence>
<dbReference type="Proteomes" id="UP001234178">
    <property type="component" value="Unassembled WGS sequence"/>
</dbReference>
<dbReference type="EMBL" id="JAOYFB010000040">
    <property type="protein sequence ID" value="KAK4037080.1"/>
    <property type="molecule type" value="Genomic_DNA"/>
</dbReference>
<protein>
    <submittedName>
        <fullName evidence="2">Uncharacterized protein</fullName>
    </submittedName>
</protein>
<feature type="region of interest" description="Disordered" evidence="1">
    <location>
        <begin position="1"/>
        <end position="65"/>
    </location>
</feature>
<sequence length="174" mass="19877">MKMSDEIVHRPVRNETPVESDERKAVPLELMQSQEREHQVNSSARGYKKKPSESVKQVKKEDQLQTEHISVNGDHLKTAEGIEQMGHELDEEITWIMQILSDDESNPVEQKTAHVAEPTDVPAIHPIETRDEVVNEADDAEIESSDLLRQFYSSYIRPIRKVEPAADPITTDVR</sequence>
<evidence type="ECO:0000256" key="1">
    <source>
        <dbReference type="SAM" id="MobiDB-lite"/>
    </source>
</evidence>
<gene>
    <name evidence="2" type="ORF">OUZ56_029119</name>
</gene>
<comment type="caution">
    <text evidence="2">The sequence shown here is derived from an EMBL/GenBank/DDBJ whole genome shotgun (WGS) entry which is preliminary data.</text>
</comment>
<keyword evidence="3" id="KW-1185">Reference proteome</keyword>
<accession>A0ABR0B5Y2</accession>
<feature type="compositionally biased region" description="Basic and acidic residues" evidence="1">
    <location>
        <begin position="1"/>
        <end position="13"/>
    </location>
</feature>
<organism evidence="2 3">
    <name type="scientific">Daphnia magna</name>
    <dbReference type="NCBI Taxonomy" id="35525"/>
    <lineage>
        <taxon>Eukaryota</taxon>
        <taxon>Metazoa</taxon>
        <taxon>Ecdysozoa</taxon>
        <taxon>Arthropoda</taxon>
        <taxon>Crustacea</taxon>
        <taxon>Branchiopoda</taxon>
        <taxon>Diplostraca</taxon>
        <taxon>Cladocera</taxon>
        <taxon>Anomopoda</taxon>
        <taxon>Daphniidae</taxon>
        <taxon>Daphnia</taxon>
    </lineage>
</organism>
<proteinExistence type="predicted"/>
<evidence type="ECO:0000313" key="3">
    <source>
        <dbReference type="Proteomes" id="UP001234178"/>
    </source>
</evidence>
<reference evidence="2 3" key="1">
    <citation type="journal article" date="2023" name="Nucleic Acids Res.">
        <title>The hologenome of Daphnia magna reveals possible DNA methylation and microbiome-mediated evolution of the host genome.</title>
        <authorList>
            <person name="Chaturvedi A."/>
            <person name="Li X."/>
            <person name="Dhandapani V."/>
            <person name="Marshall H."/>
            <person name="Kissane S."/>
            <person name="Cuenca-Cambronero M."/>
            <person name="Asole G."/>
            <person name="Calvet F."/>
            <person name="Ruiz-Romero M."/>
            <person name="Marangio P."/>
            <person name="Guigo R."/>
            <person name="Rago D."/>
            <person name="Mirbahai L."/>
            <person name="Eastwood N."/>
            <person name="Colbourne J.K."/>
            <person name="Zhou J."/>
            <person name="Mallon E."/>
            <person name="Orsini L."/>
        </authorList>
    </citation>
    <scope>NUCLEOTIDE SEQUENCE [LARGE SCALE GENOMIC DNA]</scope>
    <source>
        <strain evidence="2">LRV0_1</strain>
    </source>
</reference>
<name>A0ABR0B5Y2_9CRUS</name>
<feature type="compositionally biased region" description="Basic and acidic residues" evidence="1">
    <location>
        <begin position="50"/>
        <end position="65"/>
    </location>
</feature>